<proteinExistence type="predicted"/>
<reference evidence="1" key="1">
    <citation type="submission" date="2021-05" db="EMBL/GenBank/DDBJ databases">
        <authorList>
            <person name="Pan Q."/>
            <person name="Jouanno E."/>
            <person name="Zahm M."/>
            <person name="Klopp C."/>
            <person name="Cabau C."/>
            <person name="Louis A."/>
            <person name="Berthelot C."/>
            <person name="Parey E."/>
            <person name="Roest Crollius H."/>
            <person name="Montfort J."/>
            <person name="Robinson-Rechavi M."/>
            <person name="Bouchez O."/>
            <person name="Lampietro C."/>
            <person name="Lopez Roques C."/>
            <person name="Donnadieu C."/>
            <person name="Postlethwait J."/>
            <person name="Bobe J."/>
            <person name="Dillon D."/>
            <person name="Chandos A."/>
            <person name="von Hippel F."/>
            <person name="Guiguen Y."/>
        </authorList>
    </citation>
    <scope>NUCLEOTIDE SEQUENCE</scope>
    <source>
        <strain evidence="1">YG-Jan2019</strain>
    </source>
</reference>
<organism evidence="1 2">
    <name type="scientific">Dallia pectoralis</name>
    <name type="common">Alaska blackfish</name>
    <dbReference type="NCBI Taxonomy" id="75939"/>
    <lineage>
        <taxon>Eukaryota</taxon>
        <taxon>Metazoa</taxon>
        <taxon>Chordata</taxon>
        <taxon>Craniata</taxon>
        <taxon>Vertebrata</taxon>
        <taxon>Euteleostomi</taxon>
        <taxon>Actinopterygii</taxon>
        <taxon>Neopterygii</taxon>
        <taxon>Teleostei</taxon>
        <taxon>Protacanthopterygii</taxon>
        <taxon>Esociformes</taxon>
        <taxon>Umbridae</taxon>
        <taxon>Dallia</taxon>
    </lineage>
</organism>
<dbReference type="Proteomes" id="UP001157502">
    <property type="component" value="Chromosome 1"/>
</dbReference>
<dbReference type="EMBL" id="CM055728">
    <property type="protein sequence ID" value="KAJ8017093.1"/>
    <property type="molecule type" value="Genomic_DNA"/>
</dbReference>
<evidence type="ECO:0000313" key="1">
    <source>
        <dbReference type="EMBL" id="KAJ8017093.1"/>
    </source>
</evidence>
<sequence>SIGKKERKVGSTAAQTRGHDKRTGLQASKGLKPTTCRTGIIIEQNSVAEEMVPYSTVCPRIPNSYETGIPLTLGTGMSNPNRDTEPNRSFYSLIHAPNLTWTSRTRTNVINMGYY</sequence>
<protein>
    <submittedName>
        <fullName evidence="1">Uncharacterized protein</fullName>
    </submittedName>
</protein>
<feature type="non-terminal residue" evidence="1">
    <location>
        <position position="1"/>
    </location>
</feature>
<name>A0ACC2HNM9_DALPE</name>
<keyword evidence="2" id="KW-1185">Reference proteome</keyword>
<accession>A0ACC2HNM9</accession>
<gene>
    <name evidence="1" type="ORF">DPEC_G00014190</name>
</gene>
<comment type="caution">
    <text evidence="1">The sequence shown here is derived from an EMBL/GenBank/DDBJ whole genome shotgun (WGS) entry which is preliminary data.</text>
</comment>
<evidence type="ECO:0000313" key="2">
    <source>
        <dbReference type="Proteomes" id="UP001157502"/>
    </source>
</evidence>